<evidence type="ECO:0000259" key="8">
    <source>
        <dbReference type="Pfam" id="PF00080"/>
    </source>
</evidence>
<dbReference type="PRINTS" id="PR00068">
    <property type="entry name" value="CUZNDISMTASE"/>
</dbReference>
<dbReference type="Proteomes" id="UP000790347">
    <property type="component" value="Unassembled WGS sequence"/>
</dbReference>
<dbReference type="Proteomes" id="UP000828236">
    <property type="component" value="Unassembled WGS sequence"/>
</dbReference>
<protein>
    <recommendedName>
        <fullName evidence="7">Superoxide dismutase [Cu-Zn]</fullName>
        <ecNumber evidence="7">1.15.1.1</ecNumber>
    </recommendedName>
</protein>
<keyword evidence="4" id="KW-0049">Antioxidant</keyword>
<comment type="caution">
    <text evidence="10">The sequence shown here is derived from an EMBL/GenBank/DDBJ whole genome shotgun (WGS) entry which is preliminary data.</text>
</comment>
<dbReference type="CDD" id="cd00305">
    <property type="entry name" value="Cu-Zn_Superoxide_Dismutase"/>
    <property type="match status" value="1"/>
</dbReference>
<name>A0A922L222_DERFA</name>
<dbReference type="EMBL" id="ASGP02000004">
    <property type="protein sequence ID" value="KAH9511506.1"/>
    <property type="molecule type" value="Genomic_DNA"/>
</dbReference>
<dbReference type="PROSITE" id="PS00332">
    <property type="entry name" value="SOD_CU_ZN_2"/>
    <property type="match status" value="1"/>
</dbReference>
<comment type="cofactor">
    <cofactor evidence="7">
        <name>Cu cation</name>
        <dbReference type="ChEBI" id="CHEBI:23378"/>
    </cofactor>
    <text evidence="7">Binds 1 copper ion per subunit.</text>
</comment>
<keyword evidence="3 7" id="KW-0862">Zinc</keyword>
<evidence type="ECO:0000256" key="5">
    <source>
        <dbReference type="ARBA" id="ARBA00023002"/>
    </source>
</evidence>
<evidence type="ECO:0000256" key="3">
    <source>
        <dbReference type="ARBA" id="ARBA00022833"/>
    </source>
</evidence>
<keyword evidence="2 7" id="KW-0479">Metal-binding</keyword>
<dbReference type="InterPro" id="IPR001424">
    <property type="entry name" value="SOD_Cu_Zn_dom"/>
</dbReference>
<dbReference type="EMBL" id="ASGP02000004">
    <property type="protein sequence ID" value="KAH9511507.1"/>
    <property type="molecule type" value="Genomic_DNA"/>
</dbReference>
<organism evidence="10 11">
    <name type="scientific">Dermatophagoides farinae</name>
    <name type="common">American house dust mite</name>
    <dbReference type="NCBI Taxonomy" id="6954"/>
    <lineage>
        <taxon>Eukaryota</taxon>
        <taxon>Metazoa</taxon>
        <taxon>Ecdysozoa</taxon>
        <taxon>Arthropoda</taxon>
        <taxon>Chelicerata</taxon>
        <taxon>Arachnida</taxon>
        <taxon>Acari</taxon>
        <taxon>Acariformes</taxon>
        <taxon>Sarcoptiformes</taxon>
        <taxon>Astigmata</taxon>
        <taxon>Psoroptidia</taxon>
        <taxon>Analgoidea</taxon>
        <taxon>Pyroglyphidae</taxon>
        <taxon>Dermatophagoidinae</taxon>
        <taxon>Dermatophagoides</taxon>
    </lineage>
</organism>
<dbReference type="FunFam" id="2.60.40.200:FF:000001">
    <property type="entry name" value="Superoxide dismutase [Cu-Zn]"/>
    <property type="match status" value="1"/>
</dbReference>
<dbReference type="InterPro" id="IPR018152">
    <property type="entry name" value="SOD_Cu/Zn_BS"/>
</dbReference>
<gene>
    <name evidence="10" type="ORF">DERF_009961</name>
    <name evidence="9" type="ORF">HUG17_0037</name>
</gene>
<comment type="cofactor">
    <cofactor evidence="7">
        <name>Zn(2+)</name>
        <dbReference type="ChEBI" id="CHEBI:29105"/>
    </cofactor>
    <text evidence="7">Binds 1 zinc ion per subunit.</text>
</comment>
<dbReference type="Pfam" id="PF00080">
    <property type="entry name" value="Sod_Cu"/>
    <property type="match status" value="1"/>
</dbReference>
<dbReference type="SUPFAM" id="SSF49329">
    <property type="entry name" value="Cu,Zn superoxide dismutase-like"/>
    <property type="match status" value="1"/>
</dbReference>
<evidence type="ECO:0000313" key="9">
    <source>
        <dbReference type="EMBL" id="KAH7644499.1"/>
    </source>
</evidence>
<reference evidence="10" key="4">
    <citation type="journal article" date="2022" name="Res Sq">
        <title>Comparative Genomics Reveals Insights into the Divergent Evolution of Astigmatic Mites and Household Pest Adaptations.</title>
        <authorList>
            <person name="Xiong Q."/>
            <person name="Wan A.T.-Y."/>
            <person name="Liu X.-Y."/>
            <person name="Fung C.S.-H."/>
            <person name="Xiao X."/>
            <person name="Malainual N."/>
            <person name="Hou J."/>
            <person name="Wang L."/>
            <person name="Wang M."/>
            <person name="Yang K."/>
            <person name="Cui Y."/>
            <person name="Leung E."/>
            <person name="Nong W."/>
            <person name="Shin S.-K."/>
            <person name="Au S."/>
            <person name="Jeong K.Y."/>
            <person name="Chew F.T."/>
            <person name="Hui J."/>
            <person name="Leung T.F."/>
            <person name="Tungtrongchitr A."/>
            <person name="Zhong N."/>
            <person name="Liu Z."/>
            <person name="Tsui S."/>
        </authorList>
    </citation>
    <scope>NUCLEOTIDE SEQUENCE</scope>
    <source>
        <strain evidence="10">Derf</strain>
        <tissue evidence="10">Whole organism</tissue>
    </source>
</reference>
<evidence type="ECO:0000256" key="4">
    <source>
        <dbReference type="ARBA" id="ARBA00022862"/>
    </source>
</evidence>
<proteinExistence type="inferred from homology"/>
<comment type="function">
    <text evidence="7">Destroys radicals which are normally produced within the cells and which are toxic to biological systems.</text>
</comment>
<comment type="catalytic activity">
    <reaction evidence="7">
        <text>2 superoxide + 2 H(+) = H2O2 + O2</text>
        <dbReference type="Rhea" id="RHEA:20696"/>
        <dbReference type="ChEBI" id="CHEBI:15378"/>
        <dbReference type="ChEBI" id="CHEBI:15379"/>
        <dbReference type="ChEBI" id="CHEBI:16240"/>
        <dbReference type="ChEBI" id="CHEBI:18421"/>
        <dbReference type="EC" id="1.15.1.1"/>
    </reaction>
</comment>
<keyword evidence="5 7" id="KW-0560">Oxidoreductase</keyword>
<evidence type="ECO:0000256" key="6">
    <source>
        <dbReference type="ARBA" id="ARBA00023008"/>
    </source>
</evidence>
<dbReference type="OrthoDB" id="2015551at2759"/>
<feature type="domain" description="Superoxide dismutase copper/zinc binding" evidence="8">
    <location>
        <begin position="119"/>
        <end position="254"/>
    </location>
</feature>
<sequence>MAIGTIAKIILFTFGCYQLFMIGICQSYFGGGVGAGGSNGYQNNRGNAWQGYRSYFEQPQQQQQPFQQFYSFVPQQQQQQNYFQTRQTPSSSTTSQVAASTTSASESLIAVAKLEGQNVQGIVQFRQMPNSMNLQVSGRITGLTPGLHGFHVHQFGDTRNGCTSMAGHYNPDNNNHGAPSDQKRHAGDLGNIEANQDGVAEFNMFDQRISLTGQYSILGRGLVVHANQDDLGRGGQQDSRTTGNAGGRVACGVIALAAQ</sequence>
<dbReference type="InterPro" id="IPR036423">
    <property type="entry name" value="SOD-like_Cu/Zn_dom_sf"/>
</dbReference>
<reference evidence="9" key="3">
    <citation type="journal article" date="2021" name="World Allergy Organ. J.">
        <title>Chromosome-level assembly of Dermatophagoides farinae genome and transcriptome reveals two novel allergens Der f 37 and Der f 39.</title>
        <authorList>
            <person name="Chen J."/>
            <person name="Cai Z."/>
            <person name="Fan D."/>
            <person name="Hu J."/>
            <person name="Hou Y."/>
            <person name="He Y."/>
            <person name="Zhang Z."/>
            <person name="Zhao Z."/>
            <person name="Gao P."/>
            <person name="Hu W."/>
            <person name="Sun J."/>
            <person name="Li J."/>
            <person name="Ji K."/>
        </authorList>
    </citation>
    <scope>NUCLEOTIDE SEQUENCE</scope>
    <source>
        <strain evidence="9">JKM2019</strain>
    </source>
</reference>
<dbReference type="EC" id="1.15.1.1" evidence="7"/>
<evidence type="ECO:0000256" key="7">
    <source>
        <dbReference type="RuleBase" id="RU000393"/>
    </source>
</evidence>
<comment type="similarity">
    <text evidence="1 7">Belongs to the Cu-Zn superoxide dismutase family.</text>
</comment>
<dbReference type="PANTHER" id="PTHR10003">
    <property type="entry name" value="SUPEROXIDE DISMUTASE CU-ZN -RELATED"/>
    <property type="match status" value="1"/>
</dbReference>
<reference evidence="10" key="1">
    <citation type="submission" date="2013-05" db="EMBL/GenBank/DDBJ databases">
        <authorList>
            <person name="Yim A.K.Y."/>
            <person name="Chan T.F."/>
            <person name="Ji K.M."/>
            <person name="Liu X.Y."/>
            <person name="Zhou J.W."/>
            <person name="Li R.Q."/>
            <person name="Yang K.Y."/>
            <person name="Li J."/>
            <person name="Li M."/>
            <person name="Law P.T.W."/>
            <person name="Wu Y.L."/>
            <person name="Cai Z.L."/>
            <person name="Qin H."/>
            <person name="Bao Y."/>
            <person name="Leung R.K.K."/>
            <person name="Ng P.K.S."/>
            <person name="Zou J."/>
            <person name="Zhong X.J."/>
            <person name="Ran P.X."/>
            <person name="Zhong N.S."/>
            <person name="Liu Z.G."/>
            <person name="Tsui S.K.W."/>
        </authorList>
    </citation>
    <scope>NUCLEOTIDE SEQUENCE</scope>
    <source>
        <strain evidence="10">Derf</strain>
        <tissue evidence="10">Whole organism</tissue>
    </source>
</reference>
<evidence type="ECO:0000256" key="2">
    <source>
        <dbReference type="ARBA" id="ARBA00022723"/>
    </source>
</evidence>
<dbReference type="EMBL" id="SDOV01000001">
    <property type="protein sequence ID" value="KAH7644499.1"/>
    <property type="molecule type" value="Genomic_DNA"/>
</dbReference>
<dbReference type="GO" id="GO:0005507">
    <property type="term" value="F:copper ion binding"/>
    <property type="evidence" value="ECO:0007669"/>
    <property type="project" value="InterPro"/>
</dbReference>
<dbReference type="Gene3D" id="2.60.40.200">
    <property type="entry name" value="Superoxide dismutase, copper/zinc binding domain"/>
    <property type="match status" value="1"/>
</dbReference>
<evidence type="ECO:0000313" key="10">
    <source>
        <dbReference type="EMBL" id="KAH9511507.1"/>
    </source>
</evidence>
<evidence type="ECO:0000313" key="11">
    <source>
        <dbReference type="Proteomes" id="UP000790347"/>
    </source>
</evidence>
<dbReference type="InterPro" id="IPR024134">
    <property type="entry name" value="SOD_Cu/Zn_/chaperone"/>
</dbReference>
<evidence type="ECO:0000256" key="1">
    <source>
        <dbReference type="ARBA" id="ARBA00010457"/>
    </source>
</evidence>
<keyword evidence="6 7" id="KW-0186">Copper</keyword>
<accession>A0A922L222</accession>
<dbReference type="AlphaFoldDB" id="A0A922L222"/>
<reference evidence="9" key="2">
    <citation type="submission" date="2020-06" db="EMBL/GenBank/DDBJ databases">
        <authorList>
            <person name="Ji K."/>
            <person name="Li J."/>
        </authorList>
    </citation>
    <scope>NUCLEOTIDE SEQUENCE</scope>
    <source>
        <strain evidence="9">JKM2019</strain>
        <tissue evidence="9">Whole body</tissue>
    </source>
</reference>
<keyword evidence="11" id="KW-1185">Reference proteome</keyword>
<dbReference type="GO" id="GO:0004784">
    <property type="term" value="F:superoxide dismutase activity"/>
    <property type="evidence" value="ECO:0007669"/>
    <property type="project" value="UniProtKB-EC"/>
</dbReference>